<evidence type="ECO:0000313" key="3">
    <source>
        <dbReference type="Proteomes" id="UP000492821"/>
    </source>
</evidence>
<dbReference type="WBParaSite" id="Pan_g8876.t1">
    <property type="protein sequence ID" value="Pan_g8876.t1"/>
    <property type="gene ID" value="Pan_g8876"/>
</dbReference>
<keyword evidence="2" id="KW-0732">Signal</keyword>
<feature type="signal peptide" evidence="2">
    <location>
        <begin position="1"/>
        <end position="19"/>
    </location>
</feature>
<accession>A0A7E4WAF6</accession>
<proteinExistence type="predicted"/>
<evidence type="ECO:0000256" key="1">
    <source>
        <dbReference type="SAM" id="MobiDB-lite"/>
    </source>
</evidence>
<feature type="compositionally biased region" description="Basic and acidic residues" evidence="1">
    <location>
        <begin position="161"/>
        <end position="174"/>
    </location>
</feature>
<dbReference type="Proteomes" id="UP000492821">
    <property type="component" value="Unassembled WGS sequence"/>
</dbReference>
<evidence type="ECO:0000256" key="2">
    <source>
        <dbReference type="SAM" id="SignalP"/>
    </source>
</evidence>
<reference evidence="4" key="2">
    <citation type="submission" date="2020-10" db="UniProtKB">
        <authorList>
            <consortium name="WormBaseParasite"/>
        </authorList>
    </citation>
    <scope>IDENTIFICATION</scope>
</reference>
<dbReference type="AlphaFoldDB" id="A0A7E4WAF6"/>
<reference evidence="3" key="1">
    <citation type="journal article" date="2013" name="Genetics">
        <title>The draft genome and transcriptome of Panagrellus redivivus are shaped by the harsh demands of a free-living lifestyle.</title>
        <authorList>
            <person name="Srinivasan J."/>
            <person name="Dillman A.R."/>
            <person name="Macchietto M.G."/>
            <person name="Heikkinen L."/>
            <person name="Lakso M."/>
            <person name="Fracchia K.M."/>
            <person name="Antoshechkin I."/>
            <person name="Mortazavi A."/>
            <person name="Wong G."/>
            <person name="Sternberg P.W."/>
        </authorList>
    </citation>
    <scope>NUCLEOTIDE SEQUENCE [LARGE SCALE GENOMIC DNA]</scope>
    <source>
        <strain evidence="3">MT8872</strain>
    </source>
</reference>
<protein>
    <submittedName>
        <fullName evidence="4">Uncharacterized protein</fullName>
    </submittedName>
</protein>
<feature type="region of interest" description="Disordered" evidence="1">
    <location>
        <begin position="152"/>
        <end position="179"/>
    </location>
</feature>
<evidence type="ECO:0000313" key="4">
    <source>
        <dbReference type="WBParaSite" id="Pan_g8876.t1"/>
    </source>
</evidence>
<sequence>MRGKLHLICVCLFIQNIYAAEKPSFFGSQIANELTGMMVDRTVVNHDVASKHGDVNADSIIGPIMQPIARMFNYVANSRGDDDTSEVVRRKPTSMFDPRAILDAVSNDEPNQTPSPSFMEKLFEPFVAPVKRELNKVKATTPANIFDGLFTTPKTPINADGTRRSEPHAPEAELKPSGPFELEQPLSNLLQNLGANADRNAEEVQIGRDRTVSVLGMPVGRRDGLALSPFKGLSYGNQDMFGPIAVNDKYNLQWDFLNKISDVFSPTPNGNLNLGGIMNMFNPQRQA</sequence>
<feature type="chain" id="PRO_5028806556" evidence="2">
    <location>
        <begin position="20"/>
        <end position="287"/>
    </location>
</feature>
<name>A0A7E4WAF6_PANRE</name>
<keyword evidence="3" id="KW-1185">Reference proteome</keyword>
<organism evidence="3 4">
    <name type="scientific">Panagrellus redivivus</name>
    <name type="common">Microworm</name>
    <dbReference type="NCBI Taxonomy" id="6233"/>
    <lineage>
        <taxon>Eukaryota</taxon>
        <taxon>Metazoa</taxon>
        <taxon>Ecdysozoa</taxon>
        <taxon>Nematoda</taxon>
        <taxon>Chromadorea</taxon>
        <taxon>Rhabditida</taxon>
        <taxon>Tylenchina</taxon>
        <taxon>Panagrolaimomorpha</taxon>
        <taxon>Panagrolaimoidea</taxon>
        <taxon>Panagrolaimidae</taxon>
        <taxon>Panagrellus</taxon>
    </lineage>
</organism>